<feature type="signal peptide" evidence="4">
    <location>
        <begin position="1"/>
        <end position="24"/>
    </location>
</feature>
<dbReference type="InterPro" id="IPR050177">
    <property type="entry name" value="Lipid_A_modif_metabolic_enz"/>
</dbReference>
<feature type="transmembrane region" description="Helical" evidence="3">
    <location>
        <begin position="73"/>
        <end position="91"/>
    </location>
</feature>
<evidence type="ECO:0000256" key="2">
    <source>
        <dbReference type="ARBA" id="ARBA00023002"/>
    </source>
</evidence>
<dbReference type="InterPro" id="IPR036291">
    <property type="entry name" value="NAD(P)-bd_dom_sf"/>
</dbReference>
<dbReference type="GO" id="GO:0006694">
    <property type="term" value="P:steroid biosynthetic process"/>
    <property type="evidence" value="ECO:0007669"/>
    <property type="project" value="InterPro"/>
</dbReference>
<keyword evidence="3" id="KW-0472">Membrane</keyword>
<comment type="similarity">
    <text evidence="1">Belongs to the 3-beta-HSD family.</text>
</comment>
<dbReference type="GO" id="GO:0016616">
    <property type="term" value="F:oxidoreductase activity, acting on the CH-OH group of donors, NAD or NADP as acceptor"/>
    <property type="evidence" value="ECO:0007669"/>
    <property type="project" value="InterPro"/>
</dbReference>
<organism evidence="6 7">
    <name type="scientific">Phanerochaete sordida</name>
    <dbReference type="NCBI Taxonomy" id="48140"/>
    <lineage>
        <taxon>Eukaryota</taxon>
        <taxon>Fungi</taxon>
        <taxon>Dikarya</taxon>
        <taxon>Basidiomycota</taxon>
        <taxon>Agaricomycotina</taxon>
        <taxon>Agaricomycetes</taxon>
        <taxon>Polyporales</taxon>
        <taxon>Phanerochaetaceae</taxon>
        <taxon>Phanerochaete</taxon>
    </lineage>
</organism>
<dbReference type="PANTHER" id="PTHR43245:SF51">
    <property type="entry name" value="SHORT CHAIN DEHYDROGENASE_REDUCTASE FAMILY 42E, MEMBER 2"/>
    <property type="match status" value="1"/>
</dbReference>
<comment type="caution">
    <text evidence="6">The sequence shown here is derived from an EMBL/GenBank/DDBJ whole genome shotgun (WGS) entry which is preliminary data.</text>
</comment>
<keyword evidence="3" id="KW-1133">Transmembrane helix</keyword>
<evidence type="ECO:0000256" key="3">
    <source>
        <dbReference type="SAM" id="Phobius"/>
    </source>
</evidence>
<dbReference type="Gene3D" id="3.40.50.720">
    <property type="entry name" value="NAD(P)-binding Rossmann-like Domain"/>
    <property type="match status" value="1"/>
</dbReference>
<keyword evidence="4" id="KW-0732">Signal</keyword>
<dbReference type="Pfam" id="PF01073">
    <property type="entry name" value="3Beta_HSD"/>
    <property type="match status" value="1"/>
</dbReference>
<reference evidence="6 7" key="1">
    <citation type="submission" date="2021-08" db="EMBL/GenBank/DDBJ databases">
        <title>Draft Genome Sequence of Phanerochaete sordida strain YK-624.</title>
        <authorList>
            <person name="Mori T."/>
            <person name="Dohra H."/>
            <person name="Suzuki T."/>
            <person name="Kawagishi H."/>
            <person name="Hirai H."/>
        </authorList>
    </citation>
    <scope>NUCLEOTIDE SEQUENCE [LARGE SCALE GENOMIC DNA]</scope>
    <source>
        <strain evidence="6 7">YK-624</strain>
    </source>
</reference>
<dbReference type="EMBL" id="BPQB01000004">
    <property type="protein sequence ID" value="GJE86581.1"/>
    <property type="molecule type" value="Genomic_DNA"/>
</dbReference>
<proteinExistence type="inferred from homology"/>
<feature type="domain" description="3-beta hydroxysteroid dehydrogenase/isomerase" evidence="5">
    <location>
        <begin position="74"/>
        <end position="367"/>
    </location>
</feature>
<dbReference type="PANTHER" id="PTHR43245">
    <property type="entry name" value="BIFUNCTIONAL POLYMYXIN RESISTANCE PROTEIN ARNA"/>
    <property type="match status" value="1"/>
</dbReference>
<evidence type="ECO:0000256" key="1">
    <source>
        <dbReference type="ARBA" id="ARBA00009219"/>
    </source>
</evidence>
<dbReference type="Proteomes" id="UP000703269">
    <property type="component" value="Unassembled WGS sequence"/>
</dbReference>
<gene>
    <name evidence="6" type="ORF">PsYK624_026610</name>
</gene>
<dbReference type="InterPro" id="IPR002225">
    <property type="entry name" value="3Beta_OHSteriod_DH/Estase"/>
</dbReference>
<dbReference type="AlphaFoldDB" id="A0A9P3G1M6"/>
<dbReference type="OrthoDB" id="10058185at2759"/>
<evidence type="ECO:0000256" key="4">
    <source>
        <dbReference type="SAM" id="SignalP"/>
    </source>
</evidence>
<dbReference type="SUPFAM" id="SSF51735">
    <property type="entry name" value="NAD(P)-binding Rossmann-fold domains"/>
    <property type="match status" value="1"/>
</dbReference>
<keyword evidence="2" id="KW-0560">Oxidoreductase</keyword>
<evidence type="ECO:0000313" key="6">
    <source>
        <dbReference type="EMBL" id="GJE86581.1"/>
    </source>
</evidence>
<keyword evidence="7" id="KW-1185">Reference proteome</keyword>
<evidence type="ECO:0000313" key="7">
    <source>
        <dbReference type="Proteomes" id="UP000703269"/>
    </source>
</evidence>
<sequence>MNTFALALLALPLLLVLYVKLNDAKLERLPPEAAHISPERWTKEQIKSCYAGLKDGPVSILEGQLPPRTGRRYIVVGGAGFLGGWIVLHLLQRGEDPRKIRVLDIRPPLRQDLLEGLAQEVDFVQVDITDRDAVLEAFRQPWPNAASDVPNTPEPDLTVFHTAATIRFYERHSHLLYLSENVNVHGTQNIIDAARDVGASAMVYTSSGSVGVRRSCFWLLPWQKEPKYFTQVINDDDSNLPKQHDQFFSNYAVSKLTAERRVRKADRSESSNGKVLRTGCIRPGNGVYGPGGDLLAGAYMIKKFNPTWIGAIMQSFSYVENCSLAHLLYEQRLIELENGSKNPDIGGEAFCIADPGPPPTYSDIHTALEVLSDGEVKFQNLSPTSMLAIAHLVEWYYLTRRFLVKSSFAFLGNLLPQIIGDVVFLQPSMFALTNVHLYFDDSRARAPPEKGGLGYTSPCRTLEGVCQVVIDHYRNGGKGTARIIAGHIETSQSPLVGAELAVGSAMEKISDGLDVTKALN</sequence>
<keyword evidence="3" id="KW-0812">Transmembrane</keyword>
<protein>
    <submittedName>
        <fullName evidence="6">NAD(P)-binding protein</fullName>
    </submittedName>
</protein>
<feature type="chain" id="PRO_5040194178" evidence="4">
    <location>
        <begin position="25"/>
        <end position="520"/>
    </location>
</feature>
<evidence type="ECO:0000259" key="5">
    <source>
        <dbReference type="Pfam" id="PF01073"/>
    </source>
</evidence>
<name>A0A9P3G1M6_9APHY</name>
<accession>A0A9P3G1M6</accession>